<comment type="subcellular location">
    <subcellularLocation>
        <location evidence="1">Cytoplasm</location>
    </subcellularLocation>
</comment>
<sequence length="170" mass="17997">MSSKQQRQQLISRLIDQRPISSQPQLQEILKEHGIEATQATLSRDLEELGAVKIRVAGGDTAYAIAEYAPARIAPSEQLRRVMAEWVAEVSSSGNLVVVRTPPGCAHVVASALDRSGFDGLLGTVAGDDTIMCVATEEVGGAGLADQFRMLSGVTDVTGGIPRRKGVSNV</sequence>
<evidence type="ECO:0000256" key="1">
    <source>
        <dbReference type="ARBA" id="ARBA00004496"/>
    </source>
</evidence>
<dbReference type="GO" id="GO:0003700">
    <property type="term" value="F:DNA-binding transcription factor activity"/>
    <property type="evidence" value="ECO:0007669"/>
    <property type="project" value="InterPro"/>
</dbReference>
<name>A0A6J6DSC1_9ZZZZ</name>
<evidence type="ECO:0000313" key="10">
    <source>
        <dbReference type="EMBL" id="CAB4567012.1"/>
    </source>
</evidence>
<evidence type="ECO:0000313" key="9">
    <source>
        <dbReference type="EMBL" id="CAB4565662.1"/>
    </source>
</evidence>
<evidence type="ECO:0000259" key="8">
    <source>
        <dbReference type="Pfam" id="PF02863"/>
    </source>
</evidence>
<dbReference type="InterPro" id="IPR001669">
    <property type="entry name" value="Arg_repress"/>
</dbReference>
<evidence type="ECO:0000256" key="5">
    <source>
        <dbReference type="ARBA" id="ARBA00023125"/>
    </source>
</evidence>
<comment type="similarity">
    <text evidence="2">Belongs to the ArgR family.</text>
</comment>
<dbReference type="GO" id="GO:0034618">
    <property type="term" value="F:arginine binding"/>
    <property type="evidence" value="ECO:0007669"/>
    <property type="project" value="InterPro"/>
</dbReference>
<dbReference type="SUPFAM" id="SSF55252">
    <property type="entry name" value="C-terminal domain of arginine repressor"/>
    <property type="match status" value="1"/>
</dbReference>
<keyword evidence="5" id="KW-0238">DNA-binding</keyword>
<protein>
    <submittedName>
        <fullName evidence="10">Unannotated protein</fullName>
    </submittedName>
</protein>
<dbReference type="InterPro" id="IPR036251">
    <property type="entry name" value="Arg_repress_C_sf"/>
</dbReference>
<feature type="domain" description="Arginine repressor C-terminal" evidence="8">
    <location>
        <begin position="84"/>
        <end position="149"/>
    </location>
</feature>
<keyword evidence="3" id="KW-0963">Cytoplasm</keyword>
<dbReference type="GO" id="GO:0003677">
    <property type="term" value="F:DNA binding"/>
    <property type="evidence" value="ECO:0007669"/>
    <property type="project" value="UniProtKB-KW"/>
</dbReference>
<evidence type="ECO:0000256" key="3">
    <source>
        <dbReference type="ARBA" id="ARBA00022490"/>
    </source>
</evidence>
<dbReference type="Pfam" id="PF02863">
    <property type="entry name" value="Arg_repressor_C"/>
    <property type="match status" value="1"/>
</dbReference>
<feature type="domain" description="Arginine repressor DNA-binding" evidence="7">
    <location>
        <begin position="3"/>
        <end position="68"/>
    </location>
</feature>
<dbReference type="GO" id="GO:0006525">
    <property type="term" value="P:arginine metabolic process"/>
    <property type="evidence" value="ECO:0007669"/>
    <property type="project" value="InterPro"/>
</dbReference>
<dbReference type="InterPro" id="IPR020899">
    <property type="entry name" value="Arg_repress_C"/>
</dbReference>
<dbReference type="SUPFAM" id="SSF46785">
    <property type="entry name" value="Winged helix' DNA-binding domain"/>
    <property type="match status" value="1"/>
</dbReference>
<evidence type="ECO:0000259" key="7">
    <source>
        <dbReference type="Pfam" id="PF01316"/>
    </source>
</evidence>
<dbReference type="NCBIfam" id="TIGR01529">
    <property type="entry name" value="argR_whole"/>
    <property type="match status" value="1"/>
</dbReference>
<dbReference type="PANTHER" id="PTHR34471:SF1">
    <property type="entry name" value="ARGININE REPRESSOR"/>
    <property type="match status" value="1"/>
</dbReference>
<dbReference type="AlphaFoldDB" id="A0A6J6DSC1"/>
<dbReference type="InterPro" id="IPR020900">
    <property type="entry name" value="Arg_repress_DNA-bd"/>
</dbReference>
<dbReference type="EMBL" id="CAEZTC010000144">
    <property type="protein sequence ID" value="CAB4565662.1"/>
    <property type="molecule type" value="Genomic_DNA"/>
</dbReference>
<keyword evidence="6" id="KW-0804">Transcription</keyword>
<evidence type="ECO:0000256" key="6">
    <source>
        <dbReference type="ARBA" id="ARBA00023163"/>
    </source>
</evidence>
<gene>
    <name evidence="9" type="ORF">UFOPK1572_01095</name>
    <name evidence="10" type="ORF">UFOPK1704_00239</name>
</gene>
<keyword evidence="4" id="KW-0805">Transcription regulation</keyword>
<dbReference type="Gene3D" id="1.10.10.10">
    <property type="entry name" value="Winged helix-like DNA-binding domain superfamily/Winged helix DNA-binding domain"/>
    <property type="match status" value="1"/>
</dbReference>
<dbReference type="Gene3D" id="3.30.1360.40">
    <property type="match status" value="1"/>
</dbReference>
<dbReference type="GO" id="GO:0051259">
    <property type="term" value="P:protein complex oligomerization"/>
    <property type="evidence" value="ECO:0007669"/>
    <property type="project" value="InterPro"/>
</dbReference>
<proteinExistence type="inferred from homology"/>
<dbReference type="InterPro" id="IPR036390">
    <property type="entry name" value="WH_DNA-bd_sf"/>
</dbReference>
<dbReference type="PRINTS" id="PR01467">
    <property type="entry name" value="ARGREPRESSOR"/>
</dbReference>
<dbReference type="Pfam" id="PF01316">
    <property type="entry name" value="Arg_repressor"/>
    <property type="match status" value="1"/>
</dbReference>
<dbReference type="GO" id="GO:0005737">
    <property type="term" value="C:cytoplasm"/>
    <property type="evidence" value="ECO:0007669"/>
    <property type="project" value="UniProtKB-SubCell"/>
</dbReference>
<evidence type="ECO:0000256" key="2">
    <source>
        <dbReference type="ARBA" id="ARBA00008316"/>
    </source>
</evidence>
<dbReference type="PANTHER" id="PTHR34471">
    <property type="entry name" value="ARGININE REPRESSOR"/>
    <property type="match status" value="1"/>
</dbReference>
<dbReference type="HAMAP" id="MF_00173">
    <property type="entry name" value="Arg_repressor"/>
    <property type="match status" value="1"/>
</dbReference>
<dbReference type="EMBL" id="CAEZTQ010000028">
    <property type="protein sequence ID" value="CAB4567012.1"/>
    <property type="molecule type" value="Genomic_DNA"/>
</dbReference>
<organism evidence="10">
    <name type="scientific">freshwater metagenome</name>
    <dbReference type="NCBI Taxonomy" id="449393"/>
    <lineage>
        <taxon>unclassified sequences</taxon>
        <taxon>metagenomes</taxon>
        <taxon>ecological metagenomes</taxon>
    </lineage>
</organism>
<reference evidence="10" key="1">
    <citation type="submission" date="2020-05" db="EMBL/GenBank/DDBJ databases">
        <authorList>
            <person name="Chiriac C."/>
            <person name="Salcher M."/>
            <person name="Ghai R."/>
            <person name="Kavagutti S V."/>
        </authorList>
    </citation>
    <scope>NUCLEOTIDE SEQUENCE</scope>
</reference>
<evidence type="ECO:0000256" key="4">
    <source>
        <dbReference type="ARBA" id="ARBA00023015"/>
    </source>
</evidence>
<accession>A0A6J6DSC1</accession>
<dbReference type="InterPro" id="IPR036388">
    <property type="entry name" value="WH-like_DNA-bd_sf"/>
</dbReference>